<feature type="domain" description="D-isomer specific 2-hydroxyacid dehydrogenase catalytic" evidence="5">
    <location>
        <begin position="30"/>
        <end position="318"/>
    </location>
</feature>
<evidence type="ECO:0000259" key="5">
    <source>
        <dbReference type="Pfam" id="PF00389"/>
    </source>
</evidence>
<organism evidence="7 8">
    <name type="scientific">Cryptosporangium japonicum</name>
    <dbReference type="NCBI Taxonomy" id="80872"/>
    <lineage>
        <taxon>Bacteria</taxon>
        <taxon>Bacillati</taxon>
        <taxon>Actinomycetota</taxon>
        <taxon>Actinomycetes</taxon>
        <taxon>Cryptosporangiales</taxon>
        <taxon>Cryptosporangiaceae</taxon>
        <taxon>Cryptosporangium</taxon>
    </lineage>
</organism>
<dbReference type="InterPro" id="IPR029752">
    <property type="entry name" value="D-isomer_DH_CS1"/>
</dbReference>
<dbReference type="PROSITE" id="PS00671">
    <property type="entry name" value="D_2_HYDROXYACID_DH_3"/>
    <property type="match status" value="1"/>
</dbReference>
<dbReference type="Proteomes" id="UP001500967">
    <property type="component" value="Unassembled WGS sequence"/>
</dbReference>
<dbReference type="PANTHER" id="PTHR43026:SF1">
    <property type="entry name" value="2-HYDROXYACID DEHYDROGENASE HOMOLOG 1-RELATED"/>
    <property type="match status" value="1"/>
</dbReference>
<reference evidence="7 8" key="1">
    <citation type="journal article" date="2019" name="Int. J. Syst. Evol. Microbiol.">
        <title>The Global Catalogue of Microorganisms (GCM) 10K type strain sequencing project: providing services to taxonomists for standard genome sequencing and annotation.</title>
        <authorList>
            <consortium name="The Broad Institute Genomics Platform"/>
            <consortium name="The Broad Institute Genome Sequencing Center for Infectious Disease"/>
            <person name="Wu L."/>
            <person name="Ma J."/>
        </authorList>
    </citation>
    <scope>NUCLEOTIDE SEQUENCE [LARGE SCALE GENOMIC DNA]</scope>
    <source>
        <strain evidence="7 8">JCM 10425</strain>
    </source>
</reference>
<dbReference type="EMBL" id="BAAAGX010000007">
    <property type="protein sequence ID" value="GAA0233456.1"/>
    <property type="molecule type" value="Genomic_DNA"/>
</dbReference>
<dbReference type="SUPFAM" id="SSF51735">
    <property type="entry name" value="NAD(P)-binding Rossmann-fold domains"/>
    <property type="match status" value="1"/>
</dbReference>
<dbReference type="InterPro" id="IPR058205">
    <property type="entry name" value="D-LDH-like"/>
</dbReference>
<dbReference type="PROSITE" id="PS00065">
    <property type="entry name" value="D_2_HYDROXYACID_DH_1"/>
    <property type="match status" value="1"/>
</dbReference>
<evidence type="ECO:0000256" key="3">
    <source>
        <dbReference type="ARBA" id="ARBA00023027"/>
    </source>
</evidence>
<comment type="similarity">
    <text evidence="1 4">Belongs to the D-isomer specific 2-hydroxyacid dehydrogenase family.</text>
</comment>
<dbReference type="InterPro" id="IPR029753">
    <property type="entry name" value="D-isomer_DH_CS"/>
</dbReference>
<evidence type="ECO:0000313" key="8">
    <source>
        <dbReference type="Proteomes" id="UP001500967"/>
    </source>
</evidence>
<feature type="domain" description="D-isomer specific 2-hydroxyacid dehydrogenase NAD-binding" evidence="6">
    <location>
        <begin position="114"/>
        <end position="293"/>
    </location>
</feature>
<protein>
    <submittedName>
        <fullName evidence="7">D-isomer specific 2-hydroxyacid dehydrogenase family protein</fullName>
    </submittedName>
</protein>
<dbReference type="PANTHER" id="PTHR43026">
    <property type="entry name" value="2-HYDROXYACID DEHYDROGENASE HOMOLOG 1-RELATED"/>
    <property type="match status" value="1"/>
</dbReference>
<comment type="caution">
    <text evidence="7">The sequence shown here is derived from an EMBL/GenBank/DDBJ whole genome shotgun (WGS) entry which is preliminary data.</text>
</comment>
<dbReference type="Pfam" id="PF00389">
    <property type="entry name" value="2-Hacid_dh"/>
    <property type="match status" value="1"/>
</dbReference>
<dbReference type="InterPro" id="IPR006139">
    <property type="entry name" value="D-isomer_2_OHA_DH_cat_dom"/>
</dbReference>
<keyword evidence="2 4" id="KW-0560">Oxidoreductase</keyword>
<evidence type="ECO:0000313" key="7">
    <source>
        <dbReference type="EMBL" id="GAA0233456.1"/>
    </source>
</evidence>
<proteinExistence type="inferred from homology"/>
<evidence type="ECO:0000256" key="4">
    <source>
        <dbReference type="RuleBase" id="RU003719"/>
    </source>
</evidence>
<keyword evidence="8" id="KW-1185">Reference proteome</keyword>
<dbReference type="Gene3D" id="3.40.50.720">
    <property type="entry name" value="NAD(P)-binding Rossmann-like Domain"/>
    <property type="match status" value="2"/>
</dbReference>
<gene>
    <name evidence="7" type="ORF">GCM10009539_18470</name>
</gene>
<dbReference type="Pfam" id="PF02826">
    <property type="entry name" value="2-Hacid_dh_C"/>
    <property type="match status" value="1"/>
</dbReference>
<name>A0ABN0TYI1_9ACTN</name>
<evidence type="ECO:0000259" key="6">
    <source>
        <dbReference type="Pfam" id="PF02826"/>
    </source>
</evidence>
<keyword evidence="3" id="KW-0520">NAD</keyword>
<evidence type="ECO:0000256" key="2">
    <source>
        <dbReference type="ARBA" id="ARBA00023002"/>
    </source>
</evidence>
<sequence length="319" mass="33737">MTARMSRIAIYGCGPDEAAAFRAAAPRYGMEPVVIEAPVAAENSGLAAGSRCVSVGHRTRLTGPVLAALSRAGVGYVSTRSVGVDHIDTGFAQRVGITVGTVAYSPGSVADYTVMLMLMALRDAKSTVLRAEVHDYRLNEARGRELRDLTVGVVGAGRIGSAVITRLAGFGGRILVHDVAAADSVPLDELLRASDVVTLHVPLTAATRHLLDRTRLERCKPGVVLVNTARGALLDTEALLAALESGRVAGAALDVVDGEDGIFSTDRRNDPIGHKALLRLQERPNVIVSPHTAYYTDHGLRDVVENTLVNCRNFGSGEQ</sequence>
<dbReference type="PROSITE" id="PS00670">
    <property type="entry name" value="D_2_HYDROXYACID_DH_2"/>
    <property type="match status" value="1"/>
</dbReference>
<accession>A0ABN0TYI1</accession>
<evidence type="ECO:0000256" key="1">
    <source>
        <dbReference type="ARBA" id="ARBA00005854"/>
    </source>
</evidence>
<dbReference type="InterPro" id="IPR036291">
    <property type="entry name" value="NAD(P)-bd_dom_sf"/>
</dbReference>
<dbReference type="InterPro" id="IPR006140">
    <property type="entry name" value="D-isomer_DH_NAD-bd"/>
</dbReference>
<dbReference type="SUPFAM" id="SSF52283">
    <property type="entry name" value="Formate/glycerate dehydrogenase catalytic domain-like"/>
    <property type="match status" value="1"/>
</dbReference>